<dbReference type="RefSeq" id="WP_054401249.1">
    <property type="nucleotide sequence ID" value="NZ_LIUT01000001.1"/>
</dbReference>
<evidence type="ECO:0000259" key="4">
    <source>
        <dbReference type="PROSITE" id="PS50987"/>
    </source>
</evidence>
<keyword evidence="1" id="KW-0805">Transcription regulation</keyword>
<dbReference type="GO" id="GO:0003700">
    <property type="term" value="F:DNA-binding transcription factor activity"/>
    <property type="evidence" value="ECO:0007669"/>
    <property type="project" value="InterPro"/>
</dbReference>
<dbReference type="InterPro" id="IPR001845">
    <property type="entry name" value="HTH_ArsR_DNA-bd_dom"/>
</dbReference>
<dbReference type="NCBIfam" id="NF033788">
    <property type="entry name" value="HTH_metalloreg"/>
    <property type="match status" value="1"/>
</dbReference>
<dbReference type="Gene3D" id="1.10.10.10">
    <property type="entry name" value="Winged helix-like DNA-binding domain superfamily/Winged helix DNA-binding domain"/>
    <property type="match status" value="1"/>
</dbReference>
<organism evidence="5 6">
    <name type="scientific">Paenibacillus solani</name>
    <dbReference type="NCBI Taxonomy" id="1705565"/>
    <lineage>
        <taxon>Bacteria</taxon>
        <taxon>Bacillati</taxon>
        <taxon>Bacillota</taxon>
        <taxon>Bacilli</taxon>
        <taxon>Bacillales</taxon>
        <taxon>Paenibacillaceae</taxon>
        <taxon>Paenibacillus</taxon>
    </lineage>
</organism>
<sequence>MEKEHHELLHEEEAMEASRLLKAISDPTRIRILHLLSQEECPVGHIAEVLGMSQSAVSHQLSYLRSLRLVKYRRDGNTYYYTYEDEHVIGILRQVLDHIAH</sequence>
<feature type="domain" description="HTH arsR-type" evidence="4">
    <location>
        <begin position="9"/>
        <end position="101"/>
    </location>
</feature>
<dbReference type="SUPFAM" id="SSF46785">
    <property type="entry name" value="Winged helix' DNA-binding domain"/>
    <property type="match status" value="1"/>
</dbReference>
<dbReference type="AlphaFoldDB" id="A0A0M1P0X4"/>
<accession>A0A0M1P0X4</accession>
<evidence type="ECO:0000313" key="5">
    <source>
        <dbReference type="EMBL" id="KOR88158.1"/>
    </source>
</evidence>
<keyword evidence="2" id="KW-0238">DNA-binding</keyword>
<dbReference type="EMBL" id="LIUT01000001">
    <property type="protein sequence ID" value="KOR88158.1"/>
    <property type="molecule type" value="Genomic_DNA"/>
</dbReference>
<evidence type="ECO:0000313" key="6">
    <source>
        <dbReference type="Proteomes" id="UP000036932"/>
    </source>
</evidence>
<dbReference type="Pfam" id="PF01022">
    <property type="entry name" value="HTH_5"/>
    <property type="match status" value="1"/>
</dbReference>
<dbReference type="CDD" id="cd00090">
    <property type="entry name" value="HTH_ARSR"/>
    <property type="match status" value="1"/>
</dbReference>
<dbReference type="InterPro" id="IPR051011">
    <property type="entry name" value="Metal_resp_trans_reg"/>
</dbReference>
<name>A0A0M1P0X4_9BACL</name>
<protein>
    <submittedName>
        <fullName evidence="5">ArsR family transcriptional regulator</fullName>
    </submittedName>
</protein>
<dbReference type="InterPro" id="IPR036388">
    <property type="entry name" value="WH-like_DNA-bd_sf"/>
</dbReference>
<evidence type="ECO:0000256" key="3">
    <source>
        <dbReference type="ARBA" id="ARBA00023163"/>
    </source>
</evidence>
<dbReference type="PRINTS" id="PR00778">
    <property type="entry name" value="HTHARSR"/>
</dbReference>
<dbReference type="OrthoDB" id="9794330at2"/>
<proteinExistence type="predicted"/>
<reference evidence="6" key="1">
    <citation type="submission" date="2015-08" db="EMBL/GenBank/DDBJ databases">
        <title>Genome sequencing project for genomic taxonomy and phylogenomics of Bacillus-like bacteria.</title>
        <authorList>
            <person name="Liu B."/>
            <person name="Wang J."/>
            <person name="Zhu Y."/>
            <person name="Liu G."/>
            <person name="Chen Q."/>
            <person name="Chen Z."/>
            <person name="Lan J."/>
            <person name="Che J."/>
            <person name="Ge C."/>
            <person name="Shi H."/>
            <person name="Pan Z."/>
            <person name="Liu X."/>
        </authorList>
    </citation>
    <scope>NUCLEOTIDE SEQUENCE [LARGE SCALE GENOMIC DNA]</scope>
    <source>
        <strain evidence="6">FJAT-22460</strain>
    </source>
</reference>
<dbReference type="InterPro" id="IPR011991">
    <property type="entry name" value="ArsR-like_HTH"/>
</dbReference>
<dbReference type="GO" id="GO:0003677">
    <property type="term" value="F:DNA binding"/>
    <property type="evidence" value="ECO:0007669"/>
    <property type="project" value="UniProtKB-KW"/>
</dbReference>
<keyword evidence="6" id="KW-1185">Reference proteome</keyword>
<dbReference type="InterPro" id="IPR036390">
    <property type="entry name" value="WH_DNA-bd_sf"/>
</dbReference>
<dbReference type="PANTHER" id="PTHR43132:SF6">
    <property type="entry name" value="HTH-TYPE TRANSCRIPTIONAL REPRESSOR CZRA"/>
    <property type="match status" value="1"/>
</dbReference>
<dbReference type="Proteomes" id="UP000036932">
    <property type="component" value="Unassembled WGS sequence"/>
</dbReference>
<evidence type="ECO:0000256" key="1">
    <source>
        <dbReference type="ARBA" id="ARBA00023015"/>
    </source>
</evidence>
<comment type="caution">
    <text evidence="5">The sequence shown here is derived from an EMBL/GenBank/DDBJ whole genome shotgun (WGS) entry which is preliminary data.</text>
</comment>
<evidence type="ECO:0000256" key="2">
    <source>
        <dbReference type="ARBA" id="ARBA00023125"/>
    </source>
</evidence>
<keyword evidence="3" id="KW-0804">Transcription</keyword>
<gene>
    <name evidence="5" type="ORF">AM231_02695</name>
</gene>
<dbReference type="PANTHER" id="PTHR43132">
    <property type="entry name" value="ARSENICAL RESISTANCE OPERON REPRESSOR ARSR-RELATED"/>
    <property type="match status" value="1"/>
</dbReference>
<dbReference type="PATRIC" id="fig|1705565.3.peg.2416"/>
<dbReference type="PROSITE" id="PS50987">
    <property type="entry name" value="HTH_ARSR_2"/>
    <property type="match status" value="1"/>
</dbReference>
<dbReference type="SMART" id="SM00418">
    <property type="entry name" value="HTH_ARSR"/>
    <property type="match status" value="1"/>
</dbReference>